<dbReference type="EMBL" id="AEJC01000138">
    <property type="protein sequence ID" value="EKX67602.1"/>
    <property type="molecule type" value="Genomic_DNA"/>
</dbReference>
<dbReference type="Proteomes" id="UP000010411">
    <property type="component" value="Unassembled WGS sequence"/>
</dbReference>
<keyword evidence="3" id="KW-1185">Reference proteome</keyword>
<evidence type="ECO:0000313" key="2">
    <source>
        <dbReference type="EMBL" id="EKX67602.1"/>
    </source>
</evidence>
<reference evidence="2 3" key="1">
    <citation type="submission" date="2012-11" db="EMBL/GenBank/DDBJ databases">
        <authorList>
            <person name="Huguet-Tapia J.C."/>
            <person name="Durkin A.S."/>
            <person name="Pettis G.S."/>
            <person name="Badger J.H."/>
        </authorList>
    </citation>
    <scope>NUCLEOTIDE SEQUENCE [LARGE SCALE GENOMIC DNA]</scope>
    <source>
        <strain evidence="2 3">91-03</strain>
    </source>
</reference>
<feature type="region of interest" description="Disordered" evidence="1">
    <location>
        <begin position="1"/>
        <end position="41"/>
    </location>
</feature>
<accession>L1L3V0</accession>
<feature type="non-terminal residue" evidence="2">
    <location>
        <position position="1"/>
    </location>
</feature>
<proteinExistence type="predicted"/>
<organism evidence="2 3">
    <name type="scientific">Streptomyces ipomoeae 91-03</name>
    <dbReference type="NCBI Taxonomy" id="698759"/>
    <lineage>
        <taxon>Bacteria</taxon>
        <taxon>Bacillati</taxon>
        <taxon>Actinomycetota</taxon>
        <taxon>Actinomycetes</taxon>
        <taxon>Kitasatosporales</taxon>
        <taxon>Streptomycetaceae</taxon>
        <taxon>Streptomyces</taxon>
    </lineage>
</organism>
<feature type="compositionally biased region" description="Pro residues" evidence="1">
    <location>
        <begin position="1"/>
        <end position="13"/>
    </location>
</feature>
<protein>
    <submittedName>
        <fullName evidence="2">Uncharacterized protein</fullName>
    </submittedName>
</protein>
<name>L1L3V0_9ACTN</name>
<evidence type="ECO:0000313" key="3">
    <source>
        <dbReference type="Proteomes" id="UP000010411"/>
    </source>
</evidence>
<dbReference type="AlphaFoldDB" id="L1L3V0"/>
<evidence type="ECO:0000256" key="1">
    <source>
        <dbReference type="SAM" id="MobiDB-lite"/>
    </source>
</evidence>
<sequence length="41" mass="4467">RPAPTHPQPPTNPVPETIGARRKPAQRRGTFVPQATGRVEP</sequence>
<gene>
    <name evidence="2" type="ORF">STRIP9103_04225</name>
</gene>
<comment type="caution">
    <text evidence="2">The sequence shown here is derived from an EMBL/GenBank/DDBJ whole genome shotgun (WGS) entry which is preliminary data.</text>
</comment>